<dbReference type="GeneID" id="102802219"/>
<keyword evidence="2" id="KW-0677">Repeat</keyword>
<dbReference type="PANTHER" id="PTHR24131">
    <property type="entry name" value="APOPTOSIS-STIMULATING OF P53 PROTEIN"/>
    <property type="match status" value="1"/>
</dbReference>
<feature type="compositionally biased region" description="Polar residues" evidence="5">
    <location>
        <begin position="106"/>
        <end position="115"/>
    </location>
</feature>
<evidence type="ECO:0000256" key="4">
    <source>
        <dbReference type="ARBA" id="ARBA00023242"/>
    </source>
</evidence>
<accession>A0ABM0N0A3</accession>
<feature type="compositionally biased region" description="Pro residues" evidence="5">
    <location>
        <begin position="118"/>
        <end position="129"/>
    </location>
</feature>
<dbReference type="InterPro" id="IPR000159">
    <property type="entry name" value="RA_dom"/>
</dbReference>
<dbReference type="CDD" id="cd16125">
    <property type="entry name" value="RA_ASPP1_2"/>
    <property type="match status" value="1"/>
</dbReference>
<dbReference type="Proteomes" id="UP000694865">
    <property type="component" value="Unplaced"/>
</dbReference>
<evidence type="ECO:0000256" key="2">
    <source>
        <dbReference type="ARBA" id="ARBA00022737"/>
    </source>
</evidence>
<protein>
    <submittedName>
        <fullName evidence="8">Apoptosis-stimulating of p53 protein 1-like</fullName>
    </submittedName>
</protein>
<evidence type="ECO:0000259" key="6">
    <source>
        <dbReference type="PROSITE" id="PS50200"/>
    </source>
</evidence>
<dbReference type="InterPro" id="IPR047163">
    <property type="entry name" value="ASPP1/2"/>
</dbReference>
<evidence type="ECO:0000313" key="7">
    <source>
        <dbReference type="Proteomes" id="UP000694865"/>
    </source>
</evidence>
<evidence type="ECO:0000256" key="5">
    <source>
        <dbReference type="SAM" id="MobiDB-lite"/>
    </source>
</evidence>
<feature type="domain" description="Ras-associating" evidence="6">
    <location>
        <begin position="7"/>
        <end position="90"/>
    </location>
</feature>
<comment type="subcellular location">
    <subcellularLocation>
        <location evidence="1">Nucleus</location>
    </subcellularLocation>
</comment>
<keyword evidence="7" id="KW-1185">Reference proteome</keyword>
<dbReference type="PROSITE" id="PS50200">
    <property type="entry name" value="RA"/>
    <property type="match status" value="1"/>
</dbReference>
<dbReference type="SUPFAM" id="SSF54236">
    <property type="entry name" value="Ubiquitin-like"/>
    <property type="match status" value="1"/>
</dbReference>
<name>A0ABM0N0A3_SACKO</name>
<proteinExistence type="predicted"/>
<gene>
    <name evidence="8" type="primary">LOC102802219</name>
</gene>
<dbReference type="Gene3D" id="3.10.20.90">
    <property type="entry name" value="Phosphatidylinositol 3-kinase Catalytic Subunit, Chain A, domain 1"/>
    <property type="match status" value="1"/>
</dbReference>
<dbReference type="Pfam" id="PF21712">
    <property type="entry name" value="RASSF8-10_RA"/>
    <property type="match status" value="1"/>
</dbReference>
<feature type="compositionally biased region" description="Basic and acidic residues" evidence="5">
    <location>
        <begin position="142"/>
        <end position="151"/>
    </location>
</feature>
<evidence type="ECO:0000256" key="1">
    <source>
        <dbReference type="ARBA" id="ARBA00004123"/>
    </source>
</evidence>
<sequence length="179" mass="19751">MTSTPLVPVILKVYLSNSSDTVSEIPVTPATTCKDVIDCCKEPGEEQCHLAELWRGCERPIGDEEKPYEILQQWGIHREEVKFFLRHENAVPLGNVNPGNFKLPSNGDQPLSSTPRGGAPPPYRLPPSFPAQEETSFINQPEDGRGDRRASEPAGLQAKNIGAQAKDDFSVILKIYLIV</sequence>
<reference evidence="8" key="1">
    <citation type="submission" date="2025-08" db="UniProtKB">
        <authorList>
            <consortium name="RefSeq"/>
        </authorList>
    </citation>
    <scope>IDENTIFICATION</scope>
    <source>
        <tissue evidence="8">Testes</tissue>
    </source>
</reference>
<keyword evidence="3" id="KW-0040">ANK repeat</keyword>
<dbReference type="SMART" id="SM00314">
    <property type="entry name" value="RA"/>
    <property type="match status" value="1"/>
</dbReference>
<keyword evidence="4" id="KW-0539">Nucleus</keyword>
<dbReference type="RefSeq" id="XP_006825694.1">
    <property type="nucleotide sequence ID" value="XM_006825631.1"/>
</dbReference>
<evidence type="ECO:0000256" key="3">
    <source>
        <dbReference type="ARBA" id="ARBA00023043"/>
    </source>
</evidence>
<feature type="region of interest" description="Disordered" evidence="5">
    <location>
        <begin position="97"/>
        <end position="156"/>
    </location>
</feature>
<dbReference type="PANTHER" id="PTHR24131:SF10">
    <property type="entry name" value="ANKYRIN-REPEAT, SH3-DOMAIN, AND PROLINE-RICH-REGION CONTAINING PROTEIN, ISOFORM B"/>
    <property type="match status" value="1"/>
</dbReference>
<organism evidence="7 8">
    <name type="scientific">Saccoglossus kowalevskii</name>
    <name type="common">Acorn worm</name>
    <dbReference type="NCBI Taxonomy" id="10224"/>
    <lineage>
        <taxon>Eukaryota</taxon>
        <taxon>Metazoa</taxon>
        <taxon>Hemichordata</taxon>
        <taxon>Enteropneusta</taxon>
        <taxon>Harrimaniidae</taxon>
        <taxon>Saccoglossus</taxon>
    </lineage>
</organism>
<dbReference type="InterPro" id="IPR029071">
    <property type="entry name" value="Ubiquitin-like_domsf"/>
</dbReference>
<evidence type="ECO:0000313" key="8">
    <source>
        <dbReference type="RefSeq" id="XP_006825694.1"/>
    </source>
</evidence>
<dbReference type="InterPro" id="IPR048945">
    <property type="entry name" value="RASSF8/10_RA"/>
</dbReference>